<evidence type="ECO:0000256" key="5">
    <source>
        <dbReference type="ARBA" id="ARBA00022833"/>
    </source>
</evidence>
<feature type="domain" description="BED-type" evidence="10">
    <location>
        <begin position="71"/>
        <end position="112"/>
    </location>
</feature>
<feature type="domain" description="HAT C-terminal dimerisation" evidence="11">
    <location>
        <begin position="578"/>
        <end position="657"/>
    </location>
</feature>
<dbReference type="GO" id="GO:0046983">
    <property type="term" value="F:protein dimerization activity"/>
    <property type="evidence" value="ECO:0007669"/>
    <property type="project" value="InterPro"/>
</dbReference>
<accession>A0AA36E5R3</accession>
<dbReference type="GO" id="GO:0008270">
    <property type="term" value="F:zinc ion binding"/>
    <property type="evidence" value="ECO:0007669"/>
    <property type="project" value="UniProtKB-KW"/>
</dbReference>
<keyword evidence="8" id="KW-0804">Transcription</keyword>
<evidence type="ECO:0000256" key="9">
    <source>
        <dbReference type="ARBA" id="ARBA00023242"/>
    </source>
</evidence>
<evidence type="ECO:0000256" key="2">
    <source>
        <dbReference type="ARBA" id="ARBA00011738"/>
    </source>
</evidence>
<comment type="subcellular location">
    <subcellularLocation>
        <location evidence="1">Nucleus</location>
    </subcellularLocation>
</comment>
<evidence type="ECO:0000259" key="11">
    <source>
        <dbReference type="Pfam" id="PF05699"/>
    </source>
</evidence>
<sequence>MQFGAGVVGEKSGALMDWNVSTAYKNLKDMEPKSMMDVALIPNMEPIDVTPGTSDKGNNSTKPRKKTMTSVYLKFFETTPDGKNRKCKFCGQIYSISTATGNLGRHLSNRHPGYDKLDDSISTPGSQAIIVIKKPQTQPKTSHIEPEHLNWLLIKWLILASLPPSTFEEKWLSNSFKFLSPPVQIWPTEKFQAVLHEVFRSMRDDIRCMLENVSSKVSITLDFWTSYQQIFYMSVTCQWIDESWSFRKFLLDISRVPSPCGSAEIYHTLIKVLKFYNLETRVLSCTHDNSTNAVLACHTLKEDLDSQKANPFCYVPCAARTLNSIIDDSLPSTKLVISKIREFALEMNSSSEMMEEFIQFTTTYQEGTWKFPLDVSSRWSGTYQMLDIVRKAGRSMETLIRKYEETHGRLLLNSAEKNAINIMHSYLEPFYKTTNDICTNRLPTLGLVLFFMDHISETITACRESRHTPDWLKNAAVDMAAKVRSYNDQVSNIFTYMTAILDPRIKIELIPESLNLENYLEEARSHFVRNYSTTHFASVTVTYGSNQELEDGGGVNVSFAEEIARKRRRASMGTATDELTQYLSEPPAPIPIDVLEWWKVNSGRYPRLSVMARDFLAVQAAAVVPEDLFCSKGDEVERQKVSLPYSSMQAILCVRSWTESGMKLKYKSTEIDYERLMELVENGGGGFEKKQK</sequence>
<dbReference type="InterPro" id="IPR036236">
    <property type="entry name" value="Znf_C2H2_sf"/>
</dbReference>
<evidence type="ECO:0000256" key="4">
    <source>
        <dbReference type="ARBA" id="ARBA00022771"/>
    </source>
</evidence>
<dbReference type="InterPro" id="IPR025525">
    <property type="entry name" value="hAT-like_transposase_RNase-H"/>
</dbReference>
<name>A0AA36E5R3_LACSI</name>
<keyword evidence="14" id="KW-1185">Reference proteome</keyword>
<dbReference type="InterPro" id="IPR003656">
    <property type="entry name" value="Znf_BED"/>
</dbReference>
<protein>
    <recommendedName>
        <fullName evidence="15">BED-type domain-containing protein</fullName>
    </recommendedName>
</protein>
<keyword evidence="6" id="KW-0805">Transcription regulation</keyword>
<evidence type="ECO:0000256" key="7">
    <source>
        <dbReference type="ARBA" id="ARBA00023125"/>
    </source>
</evidence>
<dbReference type="GO" id="GO:0005634">
    <property type="term" value="C:nucleus"/>
    <property type="evidence" value="ECO:0007669"/>
    <property type="project" value="UniProtKB-SubCell"/>
</dbReference>
<keyword evidence="3" id="KW-0479">Metal-binding</keyword>
<evidence type="ECO:0000259" key="10">
    <source>
        <dbReference type="Pfam" id="PF02892"/>
    </source>
</evidence>
<evidence type="ECO:0008006" key="15">
    <source>
        <dbReference type="Google" id="ProtNLM"/>
    </source>
</evidence>
<keyword evidence="5" id="KW-0862">Zinc</keyword>
<dbReference type="InterPro" id="IPR052035">
    <property type="entry name" value="ZnF_BED_domain_contain"/>
</dbReference>
<organism evidence="13 14">
    <name type="scientific">Lactuca saligna</name>
    <name type="common">Willowleaf lettuce</name>
    <dbReference type="NCBI Taxonomy" id="75948"/>
    <lineage>
        <taxon>Eukaryota</taxon>
        <taxon>Viridiplantae</taxon>
        <taxon>Streptophyta</taxon>
        <taxon>Embryophyta</taxon>
        <taxon>Tracheophyta</taxon>
        <taxon>Spermatophyta</taxon>
        <taxon>Magnoliopsida</taxon>
        <taxon>eudicotyledons</taxon>
        <taxon>Gunneridae</taxon>
        <taxon>Pentapetalae</taxon>
        <taxon>asterids</taxon>
        <taxon>campanulids</taxon>
        <taxon>Asterales</taxon>
        <taxon>Asteraceae</taxon>
        <taxon>Cichorioideae</taxon>
        <taxon>Cichorieae</taxon>
        <taxon>Lactucinae</taxon>
        <taxon>Lactuca</taxon>
    </lineage>
</organism>
<evidence type="ECO:0000313" key="14">
    <source>
        <dbReference type="Proteomes" id="UP001177003"/>
    </source>
</evidence>
<evidence type="ECO:0000256" key="8">
    <source>
        <dbReference type="ARBA" id="ARBA00023163"/>
    </source>
</evidence>
<dbReference type="Pfam" id="PF02892">
    <property type="entry name" value="zf-BED"/>
    <property type="match status" value="1"/>
</dbReference>
<dbReference type="Pfam" id="PF14372">
    <property type="entry name" value="hAT-like_RNase-H"/>
    <property type="match status" value="1"/>
</dbReference>
<dbReference type="PANTHER" id="PTHR46481">
    <property type="entry name" value="ZINC FINGER BED DOMAIN-CONTAINING PROTEIN 4"/>
    <property type="match status" value="1"/>
</dbReference>
<keyword evidence="7" id="KW-0238">DNA-binding</keyword>
<keyword evidence="4" id="KW-0863">Zinc-finger</keyword>
<evidence type="ECO:0000256" key="3">
    <source>
        <dbReference type="ARBA" id="ARBA00022723"/>
    </source>
</evidence>
<dbReference type="Proteomes" id="UP001177003">
    <property type="component" value="Chromosome 5"/>
</dbReference>
<proteinExistence type="predicted"/>
<dbReference type="InterPro" id="IPR012337">
    <property type="entry name" value="RNaseH-like_sf"/>
</dbReference>
<dbReference type="InterPro" id="IPR008906">
    <property type="entry name" value="HATC_C_dom"/>
</dbReference>
<dbReference type="PANTHER" id="PTHR46481:SF7">
    <property type="entry name" value="ZINC FINGER BED DOMAIN-CONTAINING PROTEIN RICESLEEPER 2-LIKE"/>
    <property type="match status" value="1"/>
</dbReference>
<dbReference type="SUPFAM" id="SSF53098">
    <property type="entry name" value="Ribonuclease H-like"/>
    <property type="match status" value="1"/>
</dbReference>
<dbReference type="SUPFAM" id="SSF57667">
    <property type="entry name" value="beta-beta-alpha zinc fingers"/>
    <property type="match status" value="1"/>
</dbReference>
<dbReference type="Pfam" id="PF05699">
    <property type="entry name" value="Dimer_Tnp_hAT"/>
    <property type="match status" value="1"/>
</dbReference>
<reference evidence="13" key="1">
    <citation type="submission" date="2023-04" db="EMBL/GenBank/DDBJ databases">
        <authorList>
            <person name="Vijverberg K."/>
            <person name="Xiong W."/>
            <person name="Schranz E."/>
        </authorList>
    </citation>
    <scope>NUCLEOTIDE SEQUENCE</scope>
</reference>
<comment type="subunit">
    <text evidence="2">Homodimer.</text>
</comment>
<dbReference type="EMBL" id="OX465081">
    <property type="protein sequence ID" value="CAI9284081.1"/>
    <property type="molecule type" value="Genomic_DNA"/>
</dbReference>
<dbReference type="SMART" id="SM00614">
    <property type="entry name" value="ZnF_BED"/>
    <property type="match status" value="1"/>
</dbReference>
<dbReference type="GO" id="GO:0003677">
    <property type="term" value="F:DNA binding"/>
    <property type="evidence" value="ECO:0007669"/>
    <property type="project" value="UniProtKB-KW"/>
</dbReference>
<evidence type="ECO:0000259" key="12">
    <source>
        <dbReference type="Pfam" id="PF14372"/>
    </source>
</evidence>
<evidence type="ECO:0000313" key="13">
    <source>
        <dbReference type="EMBL" id="CAI9284081.1"/>
    </source>
</evidence>
<dbReference type="AlphaFoldDB" id="A0AA36E5R3"/>
<gene>
    <name evidence="13" type="ORF">LSALG_LOCUS23638</name>
</gene>
<keyword evidence="9" id="KW-0539">Nucleus</keyword>
<feature type="domain" description="hAT-like transposase RNase-H fold" evidence="12">
    <location>
        <begin position="438"/>
        <end position="530"/>
    </location>
</feature>
<evidence type="ECO:0000256" key="1">
    <source>
        <dbReference type="ARBA" id="ARBA00004123"/>
    </source>
</evidence>
<evidence type="ECO:0000256" key="6">
    <source>
        <dbReference type="ARBA" id="ARBA00023015"/>
    </source>
</evidence>